<dbReference type="InterPro" id="IPR026270">
    <property type="entry name" value="SRP72"/>
</dbReference>
<evidence type="ECO:0000256" key="7">
    <source>
        <dbReference type="ARBA" id="ARBA00023135"/>
    </source>
</evidence>
<feature type="compositionally biased region" description="Basic residues" evidence="10">
    <location>
        <begin position="601"/>
        <end position="610"/>
    </location>
</feature>
<dbReference type="InterPro" id="IPR013699">
    <property type="entry name" value="Signal_recog_part_SRP72_RNA-bd"/>
</dbReference>
<evidence type="ECO:0000256" key="3">
    <source>
        <dbReference type="ARBA" id="ARBA00007676"/>
    </source>
</evidence>
<gene>
    <name evidence="12" type="ORF">BS50DRAFT_566970</name>
</gene>
<reference evidence="12 13" key="1">
    <citation type="journal article" date="2018" name="Front. Microbiol.">
        <title>Genome-Wide Analysis of Corynespora cassiicola Leaf Fall Disease Putative Effectors.</title>
        <authorList>
            <person name="Lopez D."/>
            <person name="Ribeiro S."/>
            <person name="Label P."/>
            <person name="Fumanal B."/>
            <person name="Venisse J.S."/>
            <person name="Kohler A."/>
            <person name="de Oliveira R.R."/>
            <person name="Labutti K."/>
            <person name="Lipzen A."/>
            <person name="Lail K."/>
            <person name="Bauer D."/>
            <person name="Ohm R.A."/>
            <person name="Barry K.W."/>
            <person name="Spatafora J."/>
            <person name="Grigoriev I.V."/>
            <person name="Martin F.M."/>
            <person name="Pujade-Renaud V."/>
        </authorList>
    </citation>
    <scope>NUCLEOTIDE SEQUENCE [LARGE SCALE GENOMIC DNA]</scope>
    <source>
        <strain evidence="12 13">Philippines</strain>
    </source>
</reference>
<accession>A0A2T2P8U2</accession>
<evidence type="ECO:0000256" key="6">
    <source>
        <dbReference type="ARBA" id="ARBA00022824"/>
    </source>
</evidence>
<dbReference type="PANTHER" id="PTHR14094">
    <property type="entry name" value="SIGNAL RECOGNITION PARTICLE 72"/>
    <property type="match status" value="1"/>
</dbReference>
<keyword evidence="5 9" id="KW-0963">Cytoplasm</keyword>
<keyword evidence="7 9" id="KW-0733">Signal recognition particle</keyword>
<dbReference type="PANTHER" id="PTHR14094:SF9">
    <property type="entry name" value="SIGNAL RECOGNITION PARTICLE SUBUNIT SRP72"/>
    <property type="match status" value="1"/>
</dbReference>
<evidence type="ECO:0000313" key="13">
    <source>
        <dbReference type="Proteomes" id="UP000240883"/>
    </source>
</evidence>
<dbReference type="Proteomes" id="UP000240883">
    <property type="component" value="Unassembled WGS sequence"/>
</dbReference>
<dbReference type="GO" id="GO:0043022">
    <property type="term" value="F:ribosome binding"/>
    <property type="evidence" value="ECO:0007669"/>
    <property type="project" value="TreeGrafter"/>
</dbReference>
<evidence type="ECO:0000256" key="10">
    <source>
        <dbReference type="SAM" id="MobiDB-lite"/>
    </source>
</evidence>
<dbReference type="AlphaFoldDB" id="A0A2T2P8U2"/>
<feature type="domain" description="Signal recognition particle SRP72 subunit RNA-binding" evidence="11">
    <location>
        <begin position="555"/>
        <end position="603"/>
    </location>
</feature>
<dbReference type="Gene3D" id="1.25.40.10">
    <property type="entry name" value="Tetratricopeptide repeat domain"/>
    <property type="match status" value="1"/>
</dbReference>
<dbReference type="PIRSF" id="PIRSF038922">
    <property type="entry name" value="SRP72"/>
    <property type="match status" value="1"/>
</dbReference>
<keyword evidence="8 9" id="KW-0687">Ribonucleoprotein</keyword>
<protein>
    <recommendedName>
        <fullName evidence="4 9">Signal recognition particle subunit SRP72</fullName>
    </recommendedName>
</protein>
<evidence type="ECO:0000313" key="12">
    <source>
        <dbReference type="EMBL" id="PSN74074.1"/>
    </source>
</evidence>
<dbReference type="GO" id="GO:0005783">
    <property type="term" value="C:endoplasmic reticulum"/>
    <property type="evidence" value="ECO:0007669"/>
    <property type="project" value="UniProtKB-SubCell"/>
</dbReference>
<comment type="subcellular location">
    <subcellularLocation>
        <location evidence="2 9">Cytoplasm</location>
    </subcellularLocation>
    <subcellularLocation>
        <location evidence="1">Endoplasmic reticulum</location>
    </subcellularLocation>
</comment>
<dbReference type="SUPFAM" id="SSF48452">
    <property type="entry name" value="TPR-like"/>
    <property type="match status" value="1"/>
</dbReference>
<evidence type="ECO:0000256" key="9">
    <source>
        <dbReference type="PIRNR" id="PIRNR038922"/>
    </source>
</evidence>
<dbReference type="STRING" id="1448308.A0A2T2P8U2"/>
<dbReference type="EMBL" id="KZ678128">
    <property type="protein sequence ID" value="PSN74074.1"/>
    <property type="molecule type" value="Genomic_DNA"/>
</dbReference>
<dbReference type="InterPro" id="IPR031545">
    <property type="entry name" value="SRP72_TPR-like"/>
</dbReference>
<keyword evidence="6" id="KW-0256">Endoplasmic reticulum</keyword>
<keyword evidence="13" id="KW-1185">Reference proteome</keyword>
<dbReference type="GO" id="GO:0006614">
    <property type="term" value="P:SRP-dependent cotranslational protein targeting to membrane"/>
    <property type="evidence" value="ECO:0007669"/>
    <property type="project" value="UniProtKB-UniRule"/>
</dbReference>
<organism evidence="12 13">
    <name type="scientific">Corynespora cassiicola Philippines</name>
    <dbReference type="NCBI Taxonomy" id="1448308"/>
    <lineage>
        <taxon>Eukaryota</taxon>
        <taxon>Fungi</taxon>
        <taxon>Dikarya</taxon>
        <taxon>Ascomycota</taxon>
        <taxon>Pezizomycotina</taxon>
        <taxon>Dothideomycetes</taxon>
        <taxon>Pleosporomycetidae</taxon>
        <taxon>Pleosporales</taxon>
        <taxon>Corynesporascaceae</taxon>
        <taxon>Corynespora</taxon>
    </lineage>
</organism>
<evidence type="ECO:0000256" key="4">
    <source>
        <dbReference type="ARBA" id="ARBA00018350"/>
    </source>
</evidence>
<comment type="similarity">
    <text evidence="3 9">Belongs to the SRP72 family.</text>
</comment>
<proteinExistence type="inferred from homology"/>
<dbReference type="GO" id="GO:0008312">
    <property type="term" value="F:7S RNA binding"/>
    <property type="evidence" value="ECO:0007669"/>
    <property type="project" value="InterPro"/>
</dbReference>
<evidence type="ECO:0000259" key="11">
    <source>
        <dbReference type="Pfam" id="PF08492"/>
    </source>
</evidence>
<feature type="region of interest" description="Disordered" evidence="10">
    <location>
        <begin position="546"/>
        <end position="647"/>
    </location>
</feature>
<comment type="function">
    <text evidence="9">Component of the signal recognition particle (SRP) complex, a ribonucleoprotein complex that mediates the cotranslational targeting of secretory and membrane proteins to the endoplasmic reticulum (ER).</text>
</comment>
<evidence type="ECO:0000256" key="5">
    <source>
        <dbReference type="ARBA" id="ARBA00022490"/>
    </source>
</evidence>
<sequence>MAASQKSLASLLAQTTLDDHDELLKVANASIKKSKADIEAHHVKVVALLNLDRFDDAVKVCEDVPQLKEKARFEYAYALYKAGSAAKAVEIAGGDSHTNRGMKHILAQAAYRSENFAQAAAVYRELASKVVQDEEYDIRINSGAVDSQLEWTGQGELAQKKKPTREDLDVFETAFNAGCGSIARGELAQAEICLKRAKDLCNALSDLSEEEKQAELLPITVQQIYVLTQLGKLEQAEELANSLPLTEIKELSTRYIAQVNVIAASKELSNPYIAHRLFHASPKPPKTDQHFDYQTNLLREDEYVISLLSQKVAGVASSTEKVINNAPTPTLSPAVNTAAVLNAAAHTRNAATEKAALKEILPLLEKRPSDVGLLLTITNLYVVTGNYAAATHLLESFLKRLEQSGSASDLDVRFAPGLVATLVSLYAQQGRPSASRTELAKAAEYWRKPHKSETQAPSKALMVAAGTALLDTHNLESAKVAGEIFRTLFDQDDTDRAATAGIVAAYSVTDPTNLPQELTDRLPEVSRLIADVDAAALEEAGVPLGTLSNTSLQSESRKRTADKPETAKPKRIRKSRMPKEFVEGKKMDPERWLPMRDRTYYRPKGKKGKKKMEGLTQGGAVSEEKSAPVQQQKQGGGGGGKKKKGKR</sequence>
<evidence type="ECO:0000256" key="1">
    <source>
        <dbReference type="ARBA" id="ARBA00004240"/>
    </source>
</evidence>
<evidence type="ECO:0000256" key="2">
    <source>
        <dbReference type="ARBA" id="ARBA00004496"/>
    </source>
</evidence>
<dbReference type="GO" id="GO:0005786">
    <property type="term" value="C:signal recognition particle, endoplasmic reticulum targeting"/>
    <property type="evidence" value="ECO:0007669"/>
    <property type="project" value="UniProtKB-UniRule"/>
</dbReference>
<dbReference type="InterPro" id="IPR011990">
    <property type="entry name" value="TPR-like_helical_dom_sf"/>
</dbReference>
<name>A0A2T2P8U2_CORCC</name>
<dbReference type="Pfam" id="PF17004">
    <property type="entry name" value="SRP_TPR_like"/>
    <property type="match status" value="1"/>
</dbReference>
<dbReference type="FunFam" id="1.25.40.10:FF:000512">
    <property type="entry name" value="Signal recognition particle subunit SRP72"/>
    <property type="match status" value="1"/>
</dbReference>
<feature type="compositionally biased region" description="Basic and acidic residues" evidence="10">
    <location>
        <begin position="577"/>
        <end position="600"/>
    </location>
</feature>
<dbReference type="OrthoDB" id="5421607at2759"/>
<evidence type="ECO:0000256" key="8">
    <source>
        <dbReference type="ARBA" id="ARBA00023274"/>
    </source>
</evidence>
<feature type="compositionally biased region" description="Basic and acidic residues" evidence="10">
    <location>
        <begin position="555"/>
        <end position="568"/>
    </location>
</feature>
<dbReference type="Pfam" id="PF08492">
    <property type="entry name" value="SRP72"/>
    <property type="match status" value="1"/>
</dbReference>